<sequence>QGVDKQAVIDLLVKQENARLDQAVTDGKMTSDQATQMKANVTQHVTDQVDGKGFGGGKGGFDGQRGGHGKGRGGHQNGQANGQQGQATQGQSQSTQTQP</sequence>
<dbReference type="EMBL" id="JMIR01000002">
    <property type="protein sequence ID" value="KEO84981.1"/>
    <property type="molecule type" value="Genomic_DNA"/>
</dbReference>
<reference evidence="2 3" key="1">
    <citation type="journal article" date="2013" name="Int. J. Syst. Evol. Microbiol.">
        <title>Tumebacillus flagellatus sp. nov., an alpha-amylase/pullulanase-producing bacterium isolated from cassava wastewater.</title>
        <authorList>
            <person name="Wang Q."/>
            <person name="Xie N."/>
            <person name="Qin Y."/>
            <person name="Shen N."/>
            <person name="Zhu J."/>
            <person name="Mi H."/>
            <person name="Huang R."/>
        </authorList>
    </citation>
    <scope>NUCLEOTIDE SEQUENCE [LARGE SCALE GENOMIC DNA]</scope>
    <source>
        <strain evidence="2 3">GST4</strain>
    </source>
</reference>
<feature type="compositionally biased region" description="Gly residues" evidence="1">
    <location>
        <begin position="52"/>
        <end position="66"/>
    </location>
</feature>
<feature type="compositionally biased region" description="Low complexity" evidence="1">
    <location>
        <begin position="77"/>
        <end position="99"/>
    </location>
</feature>
<feature type="non-terminal residue" evidence="2">
    <location>
        <position position="1"/>
    </location>
</feature>
<name>A0A074LS55_9BACL</name>
<comment type="caution">
    <text evidence="2">The sequence shown here is derived from an EMBL/GenBank/DDBJ whole genome shotgun (WGS) entry which is preliminary data.</text>
</comment>
<protein>
    <submittedName>
        <fullName evidence="2">Uncharacterized protein</fullName>
    </submittedName>
</protein>
<organism evidence="2 3">
    <name type="scientific">Tumebacillus flagellatus</name>
    <dbReference type="NCBI Taxonomy" id="1157490"/>
    <lineage>
        <taxon>Bacteria</taxon>
        <taxon>Bacillati</taxon>
        <taxon>Bacillota</taxon>
        <taxon>Bacilli</taxon>
        <taxon>Bacillales</taxon>
        <taxon>Alicyclobacillaceae</taxon>
        <taxon>Tumebacillus</taxon>
    </lineage>
</organism>
<keyword evidence="3" id="KW-1185">Reference proteome</keyword>
<gene>
    <name evidence="2" type="ORF">EL26_03000</name>
</gene>
<evidence type="ECO:0000256" key="1">
    <source>
        <dbReference type="SAM" id="MobiDB-lite"/>
    </source>
</evidence>
<evidence type="ECO:0000313" key="3">
    <source>
        <dbReference type="Proteomes" id="UP000027931"/>
    </source>
</evidence>
<proteinExistence type="predicted"/>
<accession>A0A074LS55</accession>
<evidence type="ECO:0000313" key="2">
    <source>
        <dbReference type="EMBL" id="KEO84981.1"/>
    </source>
</evidence>
<dbReference type="AlphaFoldDB" id="A0A074LS55"/>
<feature type="region of interest" description="Disordered" evidence="1">
    <location>
        <begin position="46"/>
        <end position="99"/>
    </location>
</feature>
<dbReference type="Proteomes" id="UP000027931">
    <property type="component" value="Unassembled WGS sequence"/>
</dbReference>